<dbReference type="KEGG" id="gsn:YC6258_04555"/>
<dbReference type="AlphaFoldDB" id="A0A0C5VPL4"/>
<reference evidence="2 3" key="1">
    <citation type="submission" date="2014-01" db="EMBL/GenBank/DDBJ databases">
        <title>Full genme sequencing of cellulolytic bacterium Gynuella sunshinyii YC6258T gen. nov., sp. nov.</title>
        <authorList>
            <person name="Khan H."/>
            <person name="Chung E.J."/>
            <person name="Chung Y.R."/>
        </authorList>
    </citation>
    <scope>NUCLEOTIDE SEQUENCE [LARGE SCALE GENOMIC DNA]</scope>
    <source>
        <strain evidence="2 3">YC6258</strain>
    </source>
</reference>
<evidence type="ECO:0000256" key="1">
    <source>
        <dbReference type="SAM" id="SignalP"/>
    </source>
</evidence>
<evidence type="ECO:0008006" key="4">
    <source>
        <dbReference type="Google" id="ProtNLM"/>
    </source>
</evidence>
<dbReference type="CDD" id="cd15482">
    <property type="entry name" value="Sialidase_non-viral"/>
    <property type="match status" value="1"/>
</dbReference>
<feature type="signal peptide" evidence="1">
    <location>
        <begin position="1"/>
        <end position="25"/>
    </location>
</feature>
<proteinExistence type="predicted"/>
<evidence type="ECO:0000313" key="2">
    <source>
        <dbReference type="EMBL" id="AJQ96587.1"/>
    </source>
</evidence>
<keyword evidence="3" id="KW-1185">Reference proteome</keyword>
<dbReference type="HOGENOM" id="CLU_030203_1_0_6"/>
<dbReference type="OrthoDB" id="5699337at2"/>
<feature type="chain" id="PRO_5002183779" description="BNR repeat-containing family member" evidence="1">
    <location>
        <begin position="26"/>
        <end position="574"/>
    </location>
</feature>
<dbReference type="Pfam" id="PF15892">
    <property type="entry name" value="BNR_4"/>
    <property type="match status" value="1"/>
</dbReference>
<name>A0A0C5VPL4_9GAMM</name>
<keyword evidence="1" id="KW-0732">Signal</keyword>
<dbReference type="Proteomes" id="UP000032266">
    <property type="component" value="Chromosome"/>
</dbReference>
<dbReference type="STRING" id="1445510.YC6258_04555"/>
<sequence>MKIFVSIPTLFITLSTTLVTMPVQSAPSVGKTEESIMTTDATTWWDDRYGDGYLSSMSYSQDSVISYGGWQYAAYYNHNRQVVIRRRQLPGGNWDSLTLSDYTQTENDNHNNISLGISPLDGRIHVSFDHHDSNLHYRLSVAGVANYPNSYSWNNALFSSVQSHLDNGTINPLTYPRFITAGDGTMIFEGRIGQSGNGESWLWRYNNDGHWTELGKFIENSYNGGDANAYFFGIQFDTHNRLHAAWVWRENFGGNSNHDIMYAYSDDYGRTWRNNAGRLVAVTGQSFITRDSDVKIWTIPTNSGLINQEAMVVDLQGRVHVLARRDIDGSNRQVHYWRDTRGQWSQMDTGIKTKIWDNRSKLAYDKDGNLYAIMPNIQIASASANKHYTDWTVVNLDDNSRYTHSEPLIDFYGLKQGRDELYVYAQKGTVKQTSGDIAILKYQLNGRPFQGWSLCANEGQQCEFSGTREVRYGYDGTYNSGTFTNATECNNSVFGDPIRGVEKTCEIQLNQDESALPWIYCAGENQTCQFQGIRTVRYGANGHYFYGQHSDGISCSNSAFGDPVSGEWKSCYYK</sequence>
<dbReference type="RefSeq" id="WP_052830440.1">
    <property type="nucleotide sequence ID" value="NZ_CP007142.1"/>
</dbReference>
<evidence type="ECO:0000313" key="3">
    <source>
        <dbReference type="Proteomes" id="UP000032266"/>
    </source>
</evidence>
<dbReference type="InterPro" id="IPR036278">
    <property type="entry name" value="Sialidase_sf"/>
</dbReference>
<dbReference type="SUPFAM" id="SSF50939">
    <property type="entry name" value="Sialidases"/>
    <property type="match status" value="1"/>
</dbReference>
<protein>
    <recommendedName>
        <fullName evidence="4">BNR repeat-containing family member</fullName>
    </recommendedName>
</protein>
<gene>
    <name evidence="2" type="ORF">YC6258_04555</name>
</gene>
<accession>A0A0C5VPL4</accession>
<dbReference type="EMBL" id="CP007142">
    <property type="protein sequence ID" value="AJQ96587.1"/>
    <property type="molecule type" value="Genomic_DNA"/>
</dbReference>
<organism evidence="2 3">
    <name type="scientific">Gynuella sunshinyii YC6258</name>
    <dbReference type="NCBI Taxonomy" id="1445510"/>
    <lineage>
        <taxon>Bacteria</taxon>
        <taxon>Pseudomonadati</taxon>
        <taxon>Pseudomonadota</taxon>
        <taxon>Gammaproteobacteria</taxon>
        <taxon>Oceanospirillales</taxon>
        <taxon>Saccharospirillaceae</taxon>
        <taxon>Gynuella</taxon>
    </lineage>
</organism>